<dbReference type="GO" id="GO:0005635">
    <property type="term" value="C:nuclear envelope"/>
    <property type="evidence" value="ECO:0007669"/>
    <property type="project" value="TreeGrafter"/>
</dbReference>
<dbReference type="PROSITE" id="PS50166">
    <property type="entry name" value="IMPORTIN_B_NT"/>
    <property type="match status" value="1"/>
</dbReference>
<evidence type="ECO:0000313" key="6">
    <source>
        <dbReference type="EMBL" id="KAH9515975.1"/>
    </source>
</evidence>
<dbReference type="GO" id="GO:0006606">
    <property type="term" value="P:protein import into nucleus"/>
    <property type="evidence" value="ECO:0007669"/>
    <property type="project" value="TreeGrafter"/>
</dbReference>
<keyword evidence="2" id="KW-0813">Transport</keyword>
<reference evidence="6" key="1">
    <citation type="submission" date="2013-05" db="EMBL/GenBank/DDBJ databases">
        <authorList>
            <person name="Yim A.K.Y."/>
            <person name="Chan T.F."/>
            <person name="Ji K.M."/>
            <person name="Liu X.Y."/>
            <person name="Zhou J.W."/>
            <person name="Li R.Q."/>
            <person name="Yang K.Y."/>
            <person name="Li J."/>
            <person name="Li M."/>
            <person name="Law P.T.W."/>
            <person name="Wu Y.L."/>
            <person name="Cai Z.L."/>
            <person name="Qin H."/>
            <person name="Bao Y."/>
            <person name="Leung R.K.K."/>
            <person name="Ng P.K.S."/>
            <person name="Zou J."/>
            <person name="Zhong X.J."/>
            <person name="Ran P.X."/>
            <person name="Zhong N.S."/>
            <person name="Liu Z.G."/>
            <person name="Tsui S.K.W."/>
        </authorList>
    </citation>
    <scope>NUCLEOTIDE SEQUENCE</scope>
    <source>
        <strain evidence="6">Derf</strain>
        <tissue evidence="6">Whole organism</tissue>
    </source>
</reference>
<evidence type="ECO:0000256" key="2">
    <source>
        <dbReference type="ARBA" id="ARBA00022448"/>
    </source>
</evidence>
<dbReference type="InterPro" id="IPR001494">
    <property type="entry name" value="Importin-beta_N"/>
</dbReference>
<dbReference type="GO" id="GO:0031267">
    <property type="term" value="F:small GTPase binding"/>
    <property type="evidence" value="ECO:0007669"/>
    <property type="project" value="InterPro"/>
</dbReference>
<sequence>MANNGTNLKEIICHNLNQALSMDKNIRENAEQQLNMLETNEDYGLHLMEITLSENLDFSIRHLASVLLNRYIAKHWCDTADKFEPPEVPDPVKQLIRDYLLKSLAIVIADEDNMPTTIRKLLSSFAHSISNIAQYDWPQHWPQLFPMLNQYLISGSQSAIYSSFETHEITDTQIPDVAPVLLPQLLNIFTSRKFAIRTSTNAIKIFGIISETIMVMNELDKNAIKNHLAEFIPRFTEYSIEILMTPETSDTVDIGMKKEVIFILTKLLRYCRKYMKTYLPKILGLIWQHLTTSAQIYVKFKVNSADGDFNDSLSESVDSDGETIGFESLIYTIIDFVNSTFEFAKYRVLIKPVLSDLLYYLLCYVQMTDEQIEKWQSNLDQLIEEDDIDTSAFSLRIAAQDLIMNLARDMTTLNDKHCKKDDELFKIAFLQAIQRHFSEASELEKTQKARQISPQTWWKIIESCLYVMGILSSTIIYTIKSGKNTANEYKSILDNVLLNLNMTESFMAGRSLWTASRFSQIMNDQSLDNFLRITSTLLNTVEAPILRVYALRATYYFFENVQMNQRVSVIKPHLPQFLQGLISIGMNCNSDTLYLILQIIDLLLELDSEFTATVSSSICSISLSSFLRFPDDAIIFDVVLSILDRLFSTDQCFSEIQKRLLPIIVAILHSNPNDPNVSELISNHKIPPQNMAILQPQALDMLTKMINHSNGLNDFMIQKAYPSMINCINKAFKDSSAIFQSGTECLSAFLKKGSDFIARYVDPTTNQNGIILALNICINLLNPHTSDSAASYVGRVIVILIMKSNQIIGHENIQHLLRSTLVRLNTSKELPIMQSLILVFAHLLYTDLSTILVFLNSLPAPDGTKSALEFVMDKWLGIQRYFHGYENKASTVALCRLFQHALQQQANNNQDSNNSGDMNFINLNQIQVSCDDEFDCDSSQTARTRSQTANQNKNVKKRFVPCTLKILKLLINEMVHIREYKAEQNANDEEYDDDDSDDEIDDEDDQYEDLDSSMKIATAKQGQQMIDLTDLLLTDDGHIEDQDDDEILSEEIGNLDLENVLQTFLSEFRHLPMARDFIVHLTPTESDLLGQL</sequence>
<dbReference type="GO" id="GO:0005829">
    <property type="term" value="C:cytosol"/>
    <property type="evidence" value="ECO:0007669"/>
    <property type="project" value="TreeGrafter"/>
</dbReference>
<dbReference type="SUPFAM" id="SSF48371">
    <property type="entry name" value="ARM repeat"/>
    <property type="match status" value="1"/>
</dbReference>
<protein>
    <submittedName>
        <fullName evidence="6">Importin 9</fullName>
    </submittedName>
</protein>
<dbReference type="PANTHER" id="PTHR10997">
    <property type="entry name" value="IMPORTIN-7, 8, 11"/>
    <property type="match status" value="1"/>
</dbReference>
<proteinExistence type="predicted"/>
<name>A0A922I208_DERFA</name>
<dbReference type="Gene3D" id="1.25.10.10">
    <property type="entry name" value="Leucine-rich Repeat Variant"/>
    <property type="match status" value="1"/>
</dbReference>
<evidence type="ECO:0000259" key="5">
    <source>
        <dbReference type="PROSITE" id="PS50166"/>
    </source>
</evidence>
<evidence type="ECO:0000256" key="3">
    <source>
        <dbReference type="ARBA" id="ARBA00023242"/>
    </source>
</evidence>
<dbReference type="AlphaFoldDB" id="A0A922I208"/>
<dbReference type="InterPro" id="IPR016024">
    <property type="entry name" value="ARM-type_fold"/>
</dbReference>
<feature type="region of interest" description="Disordered" evidence="4">
    <location>
        <begin position="984"/>
        <end position="1008"/>
    </location>
</feature>
<reference evidence="6" key="2">
    <citation type="journal article" date="2022" name="Res Sq">
        <title>Comparative Genomics Reveals Insights into the Divergent Evolution of Astigmatic Mites and Household Pest Adaptations.</title>
        <authorList>
            <person name="Xiong Q."/>
            <person name="Wan A.T.-Y."/>
            <person name="Liu X.-Y."/>
            <person name="Fung C.S.-H."/>
            <person name="Xiao X."/>
            <person name="Malainual N."/>
            <person name="Hou J."/>
            <person name="Wang L."/>
            <person name="Wang M."/>
            <person name="Yang K."/>
            <person name="Cui Y."/>
            <person name="Leung E."/>
            <person name="Nong W."/>
            <person name="Shin S.-K."/>
            <person name="Au S."/>
            <person name="Jeong K.Y."/>
            <person name="Chew F.T."/>
            <person name="Hui J."/>
            <person name="Leung T.F."/>
            <person name="Tungtrongchitr A."/>
            <person name="Zhong N."/>
            <person name="Liu Z."/>
            <person name="Tsui S."/>
        </authorList>
    </citation>
    <scope>NUCLEOTIDE SEQUENCE</scope>
    <source>
        <strain evidence="6">Derf</strain>
        <tissue evidence="6">Whole organism</tissue>
    </source>
</reference>
<organism evidence="6 7">
    <name type="scientific">Dermatophagoides farinae</name>
    <name type="common">American house dust mite</name>
    <dbReference type="NCBI Taxonomy" id="6954"/>
    <lineage>
        <taxon>Eukaryota</taxon>
        <taxon>Metazoa</taxon>
        <taxon>Ecdysozoa</taxon>
        <taxon>Arthropoda</taxon>
        <taxon>Chelicerata</taxon>
        <taxon>Arachnida</taxon>
        <taxon>Acari</taxon>
        <taxon>Acariformes</taxon>
        <taxon>Sarcoptiformes</taxon>
        <taxon>Astigmata</taxon>
        <taxon>Psoroptidia</taxon>
        <taxon>Analgoidea</taxon>
        <taxon>Pyroglyphidae</taxon>
        <taxon>Dermatophagoidinae</taxon>
        <taxon>Dermatophagoides</taxon>
    </lineage>
</organism>
<dbReference type="EMBL" id="ASGP02000003">
    <property type="protein sequence ID" value="KAH9515975.1"/>
    <property type="molecule type" value="Genomic_DNA"/>
</dbReference>
<dbReference type="Proteomes" id="UP000790347">
    <property type="component" value="Unassembled WGS sequence"/>
</dbReference>
<keyword evidence="7" id="KW-1185">Reference proteome</keyword>
<accession>A0A922I208</accession>
<feature type="compositionally biased region" description="Acidic residues" evidence="4">
    <location>
        <begin position="986"/>
        <end position="1008"/>
    </location>
</feature>
<dbReference type="InterPro" id="IPR011989">
    <property type="entry name" value="ARM-like"/>
</dbReference>
<dbReference type="SMART" id="SM00913">
    <property type="entry name" value="IBN_N"/>
    <property type="match status" value="1"/>
</dbReference>
<gene>
    <name evidence="6" type="primary">IPO9</name>
    <name evidence="6" type="ORF">DERF_006743</name>
</gene>
<dbReference type="PANTHER" id="PTHR10997:SF9">
    <property type="entry name" value="IMPORTIN-9"/>
    <property type="match status" value="1"/>
</dbReference>
<dbReference type="Pfam" id="PF03810">
    <property type="entry name" value="IBN_N"/>
    <property type="match status" value="1"/>
</dbReference>
<keyword evidence="3" id="KW-0539">Nucleus</keyword>
<feature type="domain" description="Importin N-terminal" evidence="5">
    <location>
        <begin position="30"/>
        <end position="106"/>
    </location>
</feature>
<comment type="subcellular location">
    <subcellularLocation>
        <location evidence="1">Nucleus</location>
    </subcellularLocation>
</comment>
<evidence type="ECO:0000313" key="7">
    <source>
        <dbReference type="Proteomes" id="UP000790347"/>
    </source>
</evidence>
<evidence type="ECO:0000256" key="4">
    <source>
        <dbReference type="SAM" id="MobiDB-lite"/>
    </source>
</evidence>
<comment type="caution">
    <text evidence="6">The sequence shown here is derived from an EMBL/GenBank/DDBJ whole genome shotgun (WGS) entry which is preliminary data.</text>
</comment>
<evidence type="ECO:0000256" key="1">
    <source>
        <dbReference type="ARBA" id="ARBA00004123"/>
    </source>
</evidence>